<evidence type="ECO:0000259" key="2">
    <source>
        <dbReference type="Pfam" id="PF03724"/>
    </source>
</evidence>
<dbReference type="PANTHER" id="PTHR35535">
    <property type="entry name" value="HEAT SHOCK PROTEIN HSLJ"/>
    <property type="match status" value="1"/>
</dbReference>
<dbReference type="AlphaFoldDB" id="A0A8S9SWU7"/>
<keyword evidence="1" id="KW-0732">Signal</keyword>
<comment type="caution">
    <text evidence="3">The sequence shown here is derived from an EMBL/GenBank/DDBJ whole genome shotgun (WGS) entry which is preliminary data.</text>
</comment>
<feature type="domain" description="DUF306" evidence="2">
    <location>
        <begin position="32"/>
        <end position="130"/>
    </location>
</feature>
<dbReference type="Proteomes" id="UP000029738">
    <property type="component" value="Unassembled WGS sequence"/>
</dbReference>
<dbReference type="InterPro" id="IPR038670">
    <property type="entry name" value="HslJ-like_sf"/>
</dbReference>
<sequence>MKFLNYIKRGLALILVIFSLCLVFPSPSYATTLEGSVWKLKSGLGPTQVSNSDITIKFKDGSFSGSTGCNSYGGEYTLESKDKTSGKIKLSNTSNTFKLCSGEVGEQEVKFLTALEKVKEYQLTDKGLVLPYPSPSRYLLFTQQ</sequence>
<dbReference type="Pfam" id="PF03724">
    <property type="entry name" value="META"/>
    <property type="match status" value="1"/>
</dbReference>
<accession>A0A8S9SWU7</accession>
<dbReference type="RefSeq" id="WP_167844599.1">
    <property type="nucleotide sequence ID" value="NZ_JHEG04000001.1"/>
</dbReference>
<gene>
    <name evidence="3" type="ORF">DA73_0400001565</name>
</gene>
<dbReference type="Gene3D" id="2.40.128.270">
    <property type="match status" value="1"/>
</dbReference>
<evidence type="ECO:0000313" key="4">
    <source>
        <dbReference type="Proteomes" id="UP000029738"/>
    </source>
</evidence>
<evidence type="ECO:0000256" key="1">
    <source>
        <dbReference type="SAM" id="SignalP"/>
    </source>
</evidence>
<proteinExistence type="predicted"/>
<feature type="signal peptide" evidence="1">
    <location>
        <begin position="1"/>
        <end position="30"/>
    </location>
</feature>
<dbReference type="EMBL" id="JHEG04000001">
    <property type="protein sequence ID" value="KAF3884318.1"/>
    <property type="molecule type" value="Genomic_DNA"/>
</dbReference>
<dbReference type="InterPro" id="IPR053147">
    <property type="entry name" value="Hsp_HslJ-like"/>
</dbReference>
<dbReference type="PANTHER" id="PTHR35535:SF2">
    <property type="entry name" value="DUF306 DOMAIN-CONTAINING PROTEIN"/>
    <property type="match status" value="1"/>
</dbReference>
<evidence type="ECO:0000313" key="3">
    <source>
        <dbReference type="EMBL" id="KAF3884318.1"/>
    </source>
</evidence>
<feature type="chain" id="PRO_5035800555" evidence="1">
    <location>
        <begin position="31"/>
        <end position="144"/>
    </location>
</feature>
<name>A0A8S9SWU7_9CYAN</name>
<dbReference type="InterPro" id="IPR005184">
    <property type="entry name" value="DUF306_Meta_HslJ"/>
</dbReference>
<reference evidence="3" key="1">
    <citation type="journal article" date="2015" name="Genome Announc.">
        <title>Draft Genome Sequence of Tolypothrix boutellei Strain VB521301.</title>
        <authorList>
            <person name="Chandrababunaidu M.M."/>
            <person name="Singh D."/>
            <person name="Sen D."/>
            <person name="Bhan S."/>
            <person name="Das S."/>
            <person name="Gupta A."/>
            <person name="Adhikary S.P."/>
            <person name="Tripathy S."/>
        </authorList>
    </citation>
    <scope>NUCLEOTIDE SEQUENCE</scope>
    <source>
        <strain evidence="3">VB521301</strain>
    </source>
</reference>
<keyword evidence="4" id="KW-1185">Reference proteome</keyword>
<protein>
    <submittedName>
        <fullName evidence="3">META domain-containing protein</fullName>
    </submittedName>
</protein>
<reference evidence="3" key="2">
    <citation type="submission" date="2019-11" db="EMBL/GenBank/DDBJ databases">
        <title>Improved Assembly of Tolypothrix boutellei genome.</title>
        <authorList>
            <person name="Sarangi A.N."/>
            <person name="Mukherjee M."/>
            <person name="Ghosh S."/>
            <person name="Singh D."/>
            <person name="Das A."/>
            <person name="Kant S."/>
            <person name="Prusty A."/>
            <person name="Tripathy S."/>
        </authorList>
    </citation>
    <scope>NUCLEOTIDE SEQUENCE</scope>
    <source>
        <strain evidence="3">VB521301</strain>
    </source>
</reference>
<organism evidence="3 4">
    <name type="scientific">Tolypothrix bouteillei VB521301</name>
    <dbReference type="NCBI Taxonomy" id="1479485"/>
    <lineage>
        <taxon>Bacteria</taxon>
        <taxon>Bacillati</taxon>
        <taxon>Cyanobacteriota</taxon>
        <taxon>Cyanophyceae</taxon>
        <taxon>Nostocales</taxon>
        <taxon>Tolypothrichaceae</taxon>
        <taxon>Tolypothrix</taxon>
    </lineage>
</organism>